<feature type="compositionally biased region" description="Polar residues" evidence="1">
    <location>
        <begin position="309"/>
        <end position="318"/>
    </location>
</feature>
<name>A0A9Q1K1M4_9CARY</name>
<feature type="region of interest" description="Disordered" evidence="1">
    <location>
        <begin position="307"/>
        <end position="334"/>
    </location>
</feature>
<evidence type="ECO:0000256" key="1">
    <source>
        <dbReference type="SAM" id="MobiDB-lite"/>
    </source>
</evidence>
<evidence type="ECO:0000313" key="3">
    <source>
        <dbReference type="Proteomes" id="UP001153076"/>
    </source>
</evidence>
<sequence>MGTEGSFDSCPRPLPSDYHGLCLRFDLGVATRYAHNSNTPEMVQIIFYTMVIGAALPFSFPTFRDTAQAAKYVRDNLRWSVRESLSLRPNLLPLYFMAYCPEFDHIMAMQFEHTAHIPEMMQAIFHAMVINGAAELRLIKRETGESLMLALQELRWDIIEAWLLSIEDKLKDAQRRERKKREMVRFPNFTSTEMAAKYVRETFRWPLRETLAQRLRPLPEDHLILCPSFDLGMATRYAQDCNILEMVQAIFYAMVMNEVAERGITYRISAGCLMCALQLLHWDPFEFWFENVECRLRGARASRLVNPPTDLTSSNGSVEASGLSDTPPVLRYEE</sequence>
<dbReference type="AlphaFoldDB" id="A0A9Q1K1M4"/>
<organism evidence="2 3">
    <name type="scientific">Carnegiea gigantea</name>
    <dbReference type="NCBI Taxonomy" id="171969"/>
    <lineage>
        <taxon>Eukaryota</taxon>
        <taxon>Viridiplantae</taxon>
        <taxon>Streptophyta</taxon>
        <taxon>Embryophyta</taxon>
        <taxon>Tracheophyta</taxon>
        <taxon>Spermatophyta</taxon>
        <taxon>Magnoliopsida</taxon>
        <taxon>eudicotyledons</taxon>
        <taxon>Gunneridae</taxon>
        <taxon>Pentapetalae</taxon>
        <taxon>Caryophyllales</taxon>
        <taxon>Cactineae</taxon>
        <taxon>Cactaceae</taxon>
        <taxon>Cactoideae</taxon>
        <taxon>Echinocereeae</taxon>
        <taxon>Carnegiea</taxon>
    </lineage>
</organism>
<gene>
    <name evidence="2" type="ORF">Cgig2_033750</name>
</gene>
<proteinExistence type="predicted"/>
<keyword evidence="3" id="KW-1185">Reference proteome</keyword>
<dbReference type="Proteomes" id="UP001153076">
    <property type="component" value="Unassembled WGS sequence"/>
</dbReference>
<dbReference type="EMBL" id="JAKOGI010000450">
    <property type="protein sequence ID" value="KAJ8434800.1"/>
    <property type="molecule type" value="Genomic_DNA"/>
</dbReference>
<evidence type="ECO:0000313" key="2">
    <source>
        <dbReference type="EMBL" id="KAJ8434800.1"/>
    </source>
</evidence>
<protein>
    <submittedName>
        <fullName evidence="2">Uncharacterized protein</fullName>
    </submittedName>
</protein>
<accession>A0A9Q1K1M4</accession>
<reference evidence="2" key="1">
    <citation type="submission" date="2022-04" db="EMBL/GenBank/DDBJ databases">
        <title>Carnegiea gigantea Genome sequencing and assembly v2.</title>
        <authorList>
            <person name="Copetti D."/>
            <person name="Sanderson M.J."/>
            <person name="Burquez A."/>
            <person name="Wojciechowski M.F."/>
        </authorList>
    </citation>
    <scope>NUCLEOTIDE SEQUENCE</scope>
    <source>
        <strain evidence="2">SGP5-SGP5p</strain>
        <tissue evidence="2">Aerial part</tissue>
    </source>
</reference>
<comment type="caution">
    <text evidence="2">The sequence shown here is derived from an EMBL/GenBank/DDBJ whole genome shotgun (WGS) entry which is preliminary data.</text>
</comment>